<keyword evidence="2" id="KW-0963">Cytoplasm</keyword>
<accession>A0ABN7BEU6</accession>
<sequence length="219" mass="24305">MAEICDRPAVILTGFGPFKDHKTNDSWAAVCQITQGDRGKSIEESLGVRLVTEHMPVSYDFADRAIPDLWEAHKPLFVLHVGIHVDDLFRIETKSFRSNYTSKDINGKTPEQNICRVGTEEILETKLDTVKLLEDVKATLGSKGTNVEVALSENPGNFLCGYSFYTSLCADAERCLFLHIPPPSSSIPIEHKADVVEAVMIRSVEQLRATCGNREAPRS</sequence>
<dbReference type="EMBL" id="AP028922">
    <property type="protein sequence ID" value="BET02895.1"/>
    <property type="molecule type" value="Genomic_DNA"/>
</dbReference>
<dbReference type="Proteomes" id="UP001307889">
    <property type="component" value="Chromosome 14"/>
</dbReference>
<evidence type="ECO:0000256" key="5">
    <source>
        <dbReference type="ARBA" id="ARBA00022807"/>
    </source>
</evidence>
<protein>
    <submittedName>
        <fullName evidence="6">Pyroglutamyl-peptidase</fullName>
    </submittedName>
</protein>
<keyword evidence="5" id="KW-0788">Thiol protease</keyword>
<keyword evidence="7" id="KW-1185">Reference proteome</keyword>
<dbReference type="InterPro" id="IPR010381">
    <property type="entry name" value="PgaPase_1"/>
</dbReference>
<evidence type="ECO:0000313" key="6">
    <source>
        <dbReference type="EMBL" id="BET02895.1"/>
    </source>
</evidence>
<dbReference type="PANTHER" id="PTHR23402">
    <property type="entry name" value="PROTEASE FAMILY C15 PYROGLUTAMYL-PEPTIDASE I-RELATED"/>
    <property type="match status" value="1"/>
</dbReference>
<comment type="similarity">
    <text evidence="1">Belongs to the peptidase C15 family.</text>
</comment>
<keyword evidence="3" id="KW-0645">Protease</keyword>
<evidence type="ECO:0000256" key="4">
    <source>
        <dbReference type="ARBA" id="ARBA00022801"/>
    </source>
</evidence>
<dbReference type="SUPFAM" id="SSF53182">
    <property type="entry name" value="Pyrrolidone carboxyl peptidase (pyroglutamate aminopeptidase)"/>
    <property type="match status" value="1"/>
</dbReference>
<evidence type="ECO:0000256" key="2">
    <source>
        <dbReference type="ARBA" id="ARBA00022490"/>
    </source>
</evidence>
<dbReference type="Pfam" id="PF06162">
    <property type="entry name" value="PgaPase_1"/>
    <property type="match status" value="1"/>
</dbReference>
<evidence type="ECO:0000313" key="7">
    <source>
        <dbReference type="Proteomes" id="UP001307889"/>
    </source>
</evidence>
<dbReference type="Gene3D" id="3.40.630.20">
    <property type="entry name" value="Peptidase C15, pyroglutamyl peptidase I-like"/>
    <property type="match status" value="1"/>
</dbReference>
<dbReference type="PANTHER" id="PTHR23402:SF1">
    <property type="entry name" value="PYROGLUTAMYL-PEPTIDASE I"/>
    <property type="match status" value="1"/>
</dbReference>
<reference evidence="6 7" key="1">
    <citation type="submission" date="2023-09" db="EMBL/GenBank/DDBJ databases">
        <title>Nesidiocoris tenuis whole genome shotgun sequence.</title>
        <authorList>
            <person name="Shibata T."/>
            <person name="Shimoda M."/>
            <person name="Kobayashi T."/>
            <person name="Uehara T."/>
        </authorList>
    </citation>
    <scope>NUCLEOTIDE SEQUENCE [LARGE SCALE GENOMIC DNA]</scope>
    <source>
        <strain evidence="6 7">Japan</strain>
    </source>
</reference>
<dbReference type="InterPro" id="IPR016125">
    <property type="entry name" value="Peptidase_C15-like"/>
</dbReference>
<dbReference type="PRINTS" id="PR00706">
    <property type="entry name" value="PYROGLUPTASE"/>
</dbReference>
<evidence type="ECO:0000256" key="3">
    <source>
        <dbReference type="ARBA" id="ARBA00022670"/>
    </source>
</evidence>
<name>A0ABN7BEU6_9HEMI</name>
<keyword evidence="4" id="KW-0378">Hydrolase</keyword>
<proteinExistence type="inferred from homology"/>
<evidence type="ECO:0000256" key="1">
    <source>
        <dbReference type="ARBA" id="ARBA00006641"/>
    </source>
</evidence>
<dbReference type="InterPro" id="IPR000816">
    <property type="entry name" value="Peptidase_C15"/>
</dbReference>
<organism evidence="6 7">
    <name type="scientific">Nesidiocoris tenuis</name>
    <dbReference type="NCBI Taxonomy" id="355587"/>
    <lineage>
        <taxon>Eukaryota</taxon>
        <taxon>Metazoa</taxon>
        <taxon>Ecdysozoa</taxon>
        <taxon>Arthropoda</taxon>
        <taxon>Hexapoda</taxon>
        <taxon>Insecta</taxon>
        <taxon>Pterygota</taxon>
        <taxon>Neoptera</taxon>
        <taxon>Paraneoptera</taxon>
        <taxon>Hemiptera</taxon>
        <taxon>Heteroptera</taxon>
        <taxon>Panheteroptera</taxon>
        <taxon>Cimicomorpha</taxon>
        <taxon>Miridae</taxon>
        <taxon>Dicyphina</taxon>
        <taxon>Nesidiocoris</taxon>
    </lineage>
</organism>
<gene>
    <name evidence="6" type="ORF">NTJ_15712</name>
</gene>
<dbReference type="InterPro" id="IPR036440">
    <property type="entry name" value="Peptidase_C15-like_sf"/>
</dbReference>